<protein>
    <submittedName>
        <fullName evidence="8">DMT family transporter</fullName>
    </submittedName>
</protein>
<accession>A0A4U0FAH5</accession>
<feature type="domain" description="EamA" evidence="7">
    <location>
        <begin position="7"/>
        <end position="137"/>
    </location>
</feature>
<feature type="domain" description="EamA" evidence="7">
    <location>
        <begin position="150"/>
        <end position="285"/>
    </location>
</feature>
<organism evidence="8 9">
    <name type="scientific">Cohnella pontilimi</name>
    <dbReference type="NCBI Taxonomy" id="2564100"/>
    <lineage>
        <taxon>Bacteria</taxon>
        <taxon>Bacillati</taxon>
        <taxon>Bacillota</taxon>
        <taxon>Bacilli</taxon>
        <taxon>Bacillales</taxon>
        <taxon>Paenibacillaceae</taxon>
        <taxon>Cohnella</taxon>
    </lineage>
</organism>
<dbReference type="Pfam" id="PF00892">
    <property type="entry name" value="EamA"/>
    <property type="match status" value="2"/>
</dbReference>
<dbReference type="InterPro" id="IPR000620">
    <property type="entry name" value="EamA_dom"/>
</dbReference>
<sequence length="300" mass="32635">MFRSPLAALLLLSLIWGGSYYFIKVLIQDFGPWTIVWFRSTVGLGVITVIMLFIRHPFAWKQMPWLPLAAVALVNMAIPWAIIGFSETRIASNLASILNATTPLCSLLLGILFFGTVSQRVQWVGMGTALTGVIVLLSFQLDSGLPSDMIGTLGMLAASIFYGLGSQLSKRFLQSLSAYQSALGTLFFAMLGSGIVALTTEEISIKQLTTPEHAASLIGLGAFGSGVAYILFYWIVSKGGAEYATMVTYLLPFSSLVWGWTMLNESIGWNLIVGLLLILSGIYIAGRRKLRTEKSLKLST</sequence>
<feature type="transmembrane region" description="Helical" evidence="6">
    <location>
        <begin position="243"/>
        <end position="261"/>
    </location>
</feature>
<proteinExistence type="inferred from homology"/>
<dbReference type="PANTHER" id="PTHR32322">
    <property type="entry name" value="INNER MEMBRANE TRANSPORTER"/>
    <property type="match status" value="1"/>
</dbReference>
<feature type="transmembrane region" description="Helical" evidence="6">
    <location>
        <begin position="121"/>
        <end position="139"/>
    </location>
</feature>
<dbReference type="InterPro" id="IPR050638">
    <property type="entry name" value="AA-Vitamin_Transporters"/>
</dbReference>
<dbReference type="EMBL" id="SUPK01000006">
    <property type="protein sequence ID" value="TJY41528.1"/>
    <property type="molecule type" value="Genomic_DNA"/>
</dbReference>
<dbReference type="InterPro" id="IPR037185">
    <property type="entry name" value="EmrE-like"/>
</dbReference>
<keyword evidence="3 6" id="KW-0812">Transmembrane</keyword>
<evidence type="ECO:0000256" key="3">
    <source>
        <dbReference type="ARBA" id="ARBA00022692"/>
    </source>
</evidence>
<gene>
    <name evidence="8" type="ORF">E5161_14105</name>
</gene>
<name>A0A4U0FAH5_9BACL</name>
<feature type="transmembrane region" description="Helical" evidence="6">
    <location>
        <begin position="145"/>
        <end position="164"/>
    </location>
</feature>
<dbReference type="GO" id="GO:0016020">
    <property type="term" value="C:membrane"/>
    <property type="evidence" value="ECO:0007669"/>
    <property type="project" value="UniProtKB-SubCell"/>
</dbReference>
<comment type="similarity">
    <text evidence="2">Belongs to the EamA transporter family.</text>
</comment>
<evidence type="ECO:0000256" key="5">
    <source>
        <dbReference type="ARBA" id="ARBA00023136"/>
    </source>
</evidence>
<dbReference type="AlphaFoldDB" id="A0A4U0FAH5"/>
<keyword evidence="4 6" id="KW-1133">Transmembrane helix</keyword>
<reference evidence="8 9" key="1">
    <citation type="submission" date="2019-04" db="EMBL/GenBank/DDBJ databases">
        <title>Cohnella sp. nov., isolated from soil.</title>
        <authorList>
            <person name="Kim W."/>
        </authorList>
    </citation>
    <scope>NUCLEOTIDE SEQUENCE [LARGE SCALE GENOMIC DNA]</scope>
    <source>
        <strain evidence="8 9">CAU 1483</strain>
    </source>
</reference>
<dbReference type="OrthoDB" id="67135at2"/>
<evidence type="ECO:0000256" key="2">
    <source>
        <dbReference type="ARBA" id="ARBA00007362"/>
    </source>
</evidence>
<keyword evidence="5 6" id="KW-0472">Membrane</keyword>
<evidence type="ECO:0000256" key="4">
    <source>
        <dbReference type="ARBA" id="ARBA00022989"/>
    </source>
</evidence>
<comment type="subcellular location">
    <subcellularLocation>
        <location evidence="1">Endomembrane system</location>
        <topology evidence="1">Multi-pass membrane protein</topology>
    </subcellularLocation>
</comment>
<evidence type="ECO:0000256" key="1">
    <source>
        <dbReference type="ARBA" id="ARBA00004127"/>
    </source>
</evidence>
<dbReference type="RefSeq" id="WP_136778448.1">
    <property type="nucleotide sequence ID" value="NZ_SUPK01000006.1"/>
</dbReference>
<evidence type="ECO:0000313" key="8">
    <source>
        <dbReference type="EMBL" id="TJY41528.1"/>
    </source>
</evidence>
<feature type="transmembrane region" description="Helical" evidence="6">
    <location>
        <begin position="95"/>
        <end position="114"/>
    </location>
</feature>
<feature type="transmembrane region" description="Helical" evidence="6">
    <location>
        <begin position="217"/>
        <end position="236"/>
    </location>
</feature>
<evidence type="ECO:0000256" key="6">
    <source>
        <dbReference type="SAM" id="Phobius"/>
    </source>
</evidence>
<dbReference type="SUPFAM" id="SSF103481">
    <property type="entry name" value="Multidrug resistance efflux transporter EmrE"/>
    <property type="match status" value="2"/>
</dbReference>
<evidence type="ECO:0000259" key="7">
    <source>
        <dbReference type="Pfam" id="PF00892"/>
    </source>
</evidence>
<dbReference type="PANTHER" id="PTHR32322:SF9">
    <property type="entry name" value="AMINO-ACID METABOLITE EFFLUX PUMP-RELATED"/>
    <property type="match status" value="1"/>
</dbReference>
<feature type="transmembrane region" description="Helical" evidence="6">
    <location>
        <begin position="267"/>
        <end position="286"/>
    </location>
</feature>
<feature type="transmembrane region" description="Helical" evidence="6">
    <location>
        <begin position="33"/>
        <end position="53"/>
    </location>
</feature>
<feature type="transmembrane region" description="Helical" evidence="6">
    <location>
        <begin position="176"/>
        <end position="197"/>
    </location>
</feature>
<comment type="caution">
    <text evidence="8">The sequence shown here is derived from an EMBL/GenBank/DDBJ whole genome shotgun (WGS) entry which is preliminary data.</text>
</comment>
<dbReference type="Proteomes" id="UP000309673">
    <property type="component" value="Unassembled WGS sequence"/>
</dbReference>
<feature type="transmembrane region" description="Helical" evidence="6">
    <location>
        <begin position="65"/>
        <end position="83"/>
    </location>
</feature>
<keyword evidence="9" id="KW-1185">Reference proteome</keyword>
<evidence type="ECO:0000313" key="9">
    <source>
        <dbReference type="Proteomes" id="UP000309673"/>
    </source>
</evidence>